<evidence type="ECO:0000256" key="1">
    <source>
        <dbReference type="SAM" id="MobiDB-lite"/>
    </source>
</evidence>
<dbReference type="RefSeq" id="XP_016645508.1">
    <property type="nucleotide sequence ID" value="XM_016784751.1"/>
</dbReference>
<evidence type="ECO:0000313" key="3">
    <source>
        <dbReference type="EMBL" id="KEZ45709.1"/>
    </source>
</evidence>
<dbReference type="AlphaFoldDB" id="A0A084GEE7"/>
<feature type="chain" id="PRO_5001775676" evidence="2">
    <location>
        <begin position="18"/>
        <end position="292"/>
    </location>
</feature>
<dbReference type="HOGENOM" id="CLU_067171_0_0_1"/>
<reference evidence="3 4" key="1">
    <citation type="journal article" date="2014" name="Genome Announc.">
        <title>Draft genome sequence of the pathogenic fungus Scedosporium apiospermum.</title>
        <authorList>
            <person name="Vandeputte P."/>
            <person name="Ghamrawi S."/>
            <person name="Rechenmann M."/>
            <person name="Iltis A."/>
            <person name="Giraud S."/>
            <person name="Fleury M."/>
            <person name="Thornton C."/>
            <person name="Delhaes L."/>
            <person name="Meyer W."/>
            <person name="Papon N."/>
            <person name="Bouchara J.P."/>
        </authorList>
    </citation>
    <scope>NUCLEOTIDE SEQUENCE [LARGE SCALE GENOMIC DNA]</scope>
    <source>
        <strain evidence="3 4">IHEM 14462</strain>
    </source>
</reference>
<dbReference type="Proteomes" id="UP000028545">
    <property type="component" value="Unassembled WGS sequence"/>
</dbReference>
<proteinExistence type="predicted"/>
<feature type="region of interest" description="Disordered" evidence="1">
    <location>
        <begin position="266"/>
        <end position="292"/>
    </location>
</feature>
<comment type="caution">
    <text evidence="3">The sequence shown here is derived from an EMBL/GenBank/DDBJ whole genome shotgun (WGS) entry which is preliminary data.</text>
</comment>
<keyword evidence="4" id="KW-1185">Reference proteome</keyword>
<keyword evidence="2" id="KW-0732">Signal</keyword>
<evidence type="ECO:0000256" key="2">
    <source>
        <dbReference type="SAM" id="SignalP"/>
    </source>
</evidence>
<protein>
    <submittedName>
        <fullName evidence="3">Uncharacterized protein</fullName>
    </submittedName>
</protein>
<dbReference type="EMBL" id="JOWA01000066">
    <property type="protein sequence ID" value="KEZ45709.1"/>
    <property type="molecule type" value="Genomic_DNA"/>
</dbReference>
<dbReference type="GeneID" id="27720559"/>
<accession>A0A084GEE7</accession>
<name>A0A084GEE7_PSEDA</name>
<dbReference type="OMA" id="WHDAIED"/>
<evidence type="ECO:0000313" key="4">
    <source>
        <dbReference type="Proteomes" id="UP000028545"/>
    </source>
</evidence>
<dbReference type="OrthoDB" id="4359806at2759"/>
<dbReference type="VEuPathDB" id="FungiDB:SAPIO_CDS1487"/>
<dbReference type="KEGG" id="sapo:SAPIO_CDS1487"/>
<gene>
    <name evidence="3" type="ORF">SAPIO_CDS1487</name>
</gene>
<organism evidence="3 4">
    <name type="scientific">Pseudallescheria apiosperma</name>
    <name type="common">Scedosporium apiospermum</name>
    <dbReference type="NCBI Taxonomy" id="563466"/>
    <lineage>
        <taxon>Eukaryota</taxon>
        <taxon>Fungi</taxon>
        <taxon>Dikarya</taxon>
        <taxon>Ascomycota</taxon>
        <taxon>Pezizomycotina</taxon>
        <taxon>Sordariomycetes</taxon>
        <taxon>Hypocreomycetidae</taxon>
        <taxon>Microascales</taxon>
        <taxon>Microascaceae</taxon>
        <taxon>Scedosporium</taxon>
    </lineage>
</organism>
<feature type="signal peptide" evidence="2">
    <location>
        <begin position="1"/>
        <end position="17"/>
    </location>
</feature>
<sequence length="292" mass="33256">MKLTTLFAFFTPSLATAAVSVGHYHWDVVRAGTVDSFKWSSPFPGDGSPLTGYTTACEEKAIFNATQYRYTDLGEAPPAGVAPWAGTIRHLFTSRAYPGTWQGVNFKGDEREIVFMEYKDVPELARNWIEEQLKDPKMMAKRFMAVLGKRNAEGKVPPQAELDGLKVEDKLFMFAPAEIYDFLPLWVAKGAKGHKCEERLTDISKYVMQVDGDGILGWAQTLTRPDRDIGKRDVSFEIDARFVIESAEGRQVRQFWERAYAMGRRAERKKVREERQGKRQLMQAQRADKDEL</sequence>